<keyword evidence="2" id="KW-1185">Reference proteome</keyword>
<dbReference type="Proteomes" id="UP000289738">
    <property type="component" value="Chromosome A01"/>
</dbReference>
<evidence type="ECO:0000313" key="1">
    <source>
        <dbReference type="EMBL" id="RYR77212.1"/>
    </source>
</evidence>
<dbReference type="Gene3D" id="3.40.50.620">
    <property type="entry name" value="HUPs"/>
    <property type="match status" value="1"/>
</dbReference>
<gene>
    <name evidence="1" type="ORF">Ahy_A01g001671</name>
</gene>
<evidence type="ECO:0000313" key="2">
    <source>
        <dbReference type="Proteomes" id="UP000289738"/>
    </source>
</evidence>
<dbReference type="SUPFAM" id="SSF52402">
    <property type="entry name" value="Adenine nucleotide alpha hydrolases-like"/>
    <property type="match status" value="1"/>
</dbReference>
<reference evidence="1 2" key="1">
    <citation type="submission" date="2019-01" db="EMBL/GenBank/DDBJ databases">
        <title>Sequencing of cultivated peanut Arachis hypogaea provides insights into genome evolution and oil improvement.</title>
        <authorList>
            <person name="Chen X."/>
        </authorList>
    </citation>
    <scope>NUCLEOTIDE SEQUENCE [LARGE SCALE GENOMIC DNA]</scope>
    <source>
        <strain evidence="2">cv. Fuhuasheng</strain>
        <tissue evidence="1">Leaves</tissue>
    </source>
</reference>
<evidence type="ECO:0008006" key="3">
    <source>
        <dbReference type="Google" id="ProtNLM"/>
    </source>
</evidence>
<dbReference type="PANTHER" id="PTHR47382:SF9">
    <property type="entry name" value="U-BOX KINASE FAMILY PROTEIN"/>
    <property type="match status" value="1"/>
</dbReference>
<dbReference type="InterPro" id="IPR014729">
    <property type="entry name" value="Rossmann-like_a/b/a_fold"/>
</dbReference>
<dbReference type="EMBL" id="SDMP01000001">
    <property type="protein sequence ID" value="RYR77212.1"/>
    <property type="molecule type" value="Genomic_DNA"/>
</dbReference>
<proteinExistence type="predicted"/>
<dbReference type="PANTHER" id="PTHR47382">
    <property type="entry name" value="U-BOX DOMAIN-CONTAINING PROTEIN 52-LIKE"/>
    <property type="match status" value="1"/>
</dbReference>
<name>A0A445EPE1_ARAHY</name>
<organism evidence="1 2">
    <name type="scientific">Arachis hypogaea</name>
    <name type="common">Peanut</name>
    <dbReference type="NCBI Taxonomy" id="3818"/>
    <lineage>
        <taxon>Eukaryota</taxon>
        <taxon>Viridiplantae</taxon>
        <taxon>Streptophyta</taxon>
        <taxon>Embryophyta</taxon>
        <taxon>Tracheophyta</taxon>
        <taxon>Spermatophyta</taxon>
        <taxon>Magnoliopsida</taxon>
        <taxon>eudicotyledons</taxon>
        <taxon>Gunneridae</taxon>
        <taxon>Pentapetalae</taxon>
        <taxon>rosids</taxon>
        <taxon>fabids</taxon>
        <taxon>Fabales</taxon>
        <taxon>Fabaceae</taxon>
        <taxon>Papilionoideae</taxon>
        <taxon>50 kb inversion clade</taxon>
        <taxon>dalbergioids sensu lato</taxon>
        <taxon>Dalbergieae</taxon>
        <taxon>Pterocarpus clade</taxon>
        <taxon>Arachis</taxon>
    </lineage>
</organism>
<accession>A0A445EPE1</accession>
<sequence length="145" mass="15716">MSSFAVAGAEMRSVAVAVSGSSGCARGSRRAVQWAAENLVPQADRFILVHVIPRVTSIPTPSGECVPISEADSDVLAAYVQDVKQKSEEIFVPFKELCKSSRMETLLLEDDNPADALLSFISESGIQILKIERTRDISDRSKKCS</sequence>
<comment type="caution">
    <text evidence="1">The sequence shown here is derived from an EMBL/GenBank/DDBJ whole genome shotgun (WGS) entry which is preliminary data.</text>
</comment>
<protein>
    <recommendedName>
        <fullName evidence="3">UspA domain-containing protein</fullName>
    </recommendedName>
</protein>
<dbReference type="AlphaFoldDB" id="A0A445EPE1"/>